<accession>A0A7R9MEB7</accession>
<dbReference type="AlphaFoldDB" id="A0A7R9MEB7"/>
<dbReference type="OrthoDB" id="6258237at2759"/>
<gene>
    <name evidence="2" type="ORF">ONB1V03_LOCUS15077</name>
</gene>
<keyword evidence="1" id="KW-0812">Transmembrane</keyword>
<feature type="transmembrane region" description="Helical" evidence="1">
    <location>
        <begin position="12"/>
        <end position="34"/>
    </location>
</feature>
<feature type="transmembrane region" description="Helical" evidence="1">
    <location>
        <begin position="54"/>
        <end position="80"/>
    </location>
</feature>
<proteinExistence type="predicted"/>
<dbReference type="Proteomes" id="UP000728032">
    <property type="component" value="Unassembled WGS sequence"/>
</dbReference>
<name>A0A7R9MEB7_9ACAR</name>
<keyword evidence="1" id="KW-1133">Transmembrane helix</keyword>
<organism evidence="2">
    <name type="scientific">Oppiella nova</name>
    <dbReference type="NCBI Taxonomy" id="334625"/>
    <lineage>
        <taxon>Eukaryota</taxon>
        <taxon>Metazoa</taxon>
        <taxon>Ecdysozoa</taxon>
        <taxon>Arthropoda</taxon>
        <taxon>Chelicerata</taxon>
        <taxon>Arachnida</taxon>
        <taxon>Acari</taxon>
        <taxon>Acariformes</taxon>
        <taxon>Sarcoptiformes</taxon>
        <taxon>Oribatida</taxon>
        <taxon>Brachypylina</taxon>
        <taxon>Oppioidea</taxon>
        <taxon>Oppiidae</taxon>
        <taxon>Oppiella</taxon>
    </lineage>
</organism>
<keyword evidence="1" id="KW-0472">Membrane</keyword>
<keyword evidence="3" id="KW-1185">Reference proteome</keyword>
<evidence type="ECO:0000313" key="2">
    <source>
        <dbReference type="EMBL" id="CAD7658456.1"/>
    </source>
</evidence>
<evidence type="ECO:0000313" key="3">
    <source>
        <dbReference type="Proteomes" id="UP000728032"/>
    </source>
</evidence>
<dbReference type="EMBL" id="CAJPVJ010015027">
    <property type="protein sequence ID" value="CAG2175642.1"/>
    <property type="molecule type" value="Genomic_DNA"/>
</dbReference>
<evidence type="ECO:0000256" key="1">
    <source>
        <dbReference type="SAM" id="Phobius"/>
    </source>
</evidence>
<sequence>MTNKFQLLCQELVYTGIVTISLFITAIIHLSLTARADYRYALTYYSSYLGTSFFGTYIAAGVFGLLNFIAYGAGTAFLFLEWKGERSPNTVTPANGRT</sequence>
<reference evidence="2" key="1">
    <citation type="submission" date="2020-11" db="EMBL/GenBank/DDBJ databases">
        <authorList>
            <person name="Tran Van P."/>
        </authorList>
    </citation>
    <scope>NUCLEOTIDE SEQUENCE</scope>
</reference>
<dbReference type="EMBL" id="OC929852">
    <property type="protein sequence ID" value="CAD7658456.1"/>
    <property type="molecule type" value="Genomic_DNA"/>
</dbReference>
<protein>
    <submittedName>
        <fullName evidence="2">Uncharacterized protein</fullName>
    </submittedName>
</protein>